<comment type="pathway">
    <text evidence="2 7">Isoprenoid biosynthesis; isopentenyl diphosphate biosynthesis via DXP pathway; isopentenyl diphosphate from 1-deoxy-D-xylulose 5-phosphate: step 2/6.</text>
</comment>
<evidence type="ECO:0000313" key="8">
    <source>
        <dbReference type="EMBL" id="ASJ74827.1"/>
    </source>
</evidence>
<dbReference type="UniPathway" id="UPA00056">
    <property type="reaction ID" value="UER00093"/>
</dbReference>
<protein>
    <recommendedName>
        <fullName evidence="7">2-C-methyl-D-erythritol 4-phosphate cytidylyltransferase</fullName>
        <ecNumber evidence="7">2.7.7.60</ecNumber>
    </recommendedName>
    <alternativeName>
        <fullName evidence="7">4-diphosphocytidyl-2C-methyl-D-erythritol synthase</fullName>
    </alternativeName>
    <alternativeName>
        <fullName evidence="7">MEP cytidylyltransferase</fullName>
        <shortName evidence="7">MCT</shortName>
    </alternativeName>
</protein>
<evidence type="ECO:0000313" key="9">
    <source>
        <dbReference type="Proteomes" id="UP000250079"/>
    </source>
</evidence>
<accession>A0A2Z2P2N4</accession>
<organism evidence="8 9">
    <name type="scientific">Granulosicoccus antarcticus IMCC3135</name>
    <dbReference type="NCBI Taxonomy" id="1192854"/>
    <lineage>
        <taxon>Bacteria</taxon>
        <taxon>Pseudomonadati</taxon>
        <taxon>Pseudomonadota</taxon>
        <taxon>Gammaproteobacteria</taxon>
        <taxon>Chromatiales</taxon>
        <taxon>Granulosicoccaceae</taxon>
        <taxon>Granulosicoccus</taxon>
    </lineage>
</organism>
<dbReference type="InterPro" id="IPR029044">
    <property type="entry name" value="Nucleotide-diphossugar_trans"/>
</dbReference>
<keyword evidence="4 7" id="KW-0808">Transferase</keyword>
<dbReference type="NCBIfam" id="TIGR00453">
    <property type="entry name" value="ispD"/>
    <property type="match status" value="1"/>
</dbReference>
<dbReference type="PROSITE" id="PS01295">
    <property type="entry name" value="ISPD"/>
    <property type="match status" value="1"/>
</dbReference>
<evidence type="ECO:0000256" key="1">
    <source>
        <dbReference type="ARBA" id="ARBA00001282"/>
    </source>
</evidence>
<dbReference type="RefSeq" id="WP_088919810.1">
    <property type="nucleotide sequence ID" value="NZ_CP018632.1"/>
</dbReference>
<evidence type="ECO:0000256" key="6">
    <source>
        <dbReference type="ARBA" id="ARBA00023229"/>
    </source>
</evidence>
<feature type="site" description="Transition state stabilizer" evidence="7">
    <location>
        <position position="17"/>
    </location>
</feature>
<comment type="function">
    <text evidence="7">Catalyzes the formation of 4-diphosphocytidyl-2-C-methyl-D-erythritol from CTP and 2-C-methyl-D-erythritol 4-phosphate (MEP).</text>
</comment>
<feature type="site" description="Positions MEP for the nucleophilic attack" evidence="7">
    <location>
        <position position="217"/>
    </location>
</feature>
<dbReference type="HAMAP" id="MF_00108">
    <property type="entry name" value="IspD"/>
    <property type="match status" value="1"/>
</dbReference>
<dbReference type="PANTHER" id="PTHR32125">
    <property type="entry name" value="2-C-METHYL-D-ERYTHRITOL 4-PHOSPHATE CYTIDYLYLTRANSFERASE, CHLOROPLASTIC"/>
    <property type="match status" value="1"/>
</dbReference>
<dbReference type="AlphaFoldDB" id="A0A2Z2P2N4"/>
<sequence>MNDAMWIIVPAAGRGERMGSDIPKQYVMLGEQCMLQHTLSRLLPVPDVDGIVVTLSENDDHWPMVEAGADERVHTTIGGATRADSVLAGLRYVLDRAAPSSWVLVHDAARPLVSLSDIRRLVDTVYNSGAIGGILATPVQDTLKSADEYCCIECTVSRNQLWQAQTPQMFRAGELLEALETSRHGEVSGIPVTDESSAMENLGHEPQLVEALQPNLKVTRPADLLVARLLLTHFADQT</sequence>
<dbReference type="PANTHER" id="PTHR32125:SF4">
    <property type="entry name" value="2-C-METHYL-D-ERYTHRITOL 4-PHOSPHATE CYTIDYLYLTRANSFERASE, CHLOROPLASTIC"/>
    <property type="match status" value="1"/>
</dbReference>
<dbReference type="GO" id="GO:0019288">
    <property type="term" value="P:isopentenyl diphosphate biosynthetic process, methylerythritol 4-phosphate pathway"/>
    <property type="evidence" value="ECO:0007669"/>
    <property type="project" value="UniProtKB-UniRule"/>
</dbReference>
<dbReference type="KEGG" id="gai:IMCC3135_23790"/>
<dbReference type="Gene3D" id="3.90.550.10">
    <property type="entry name" value="Spore Coat Polysaccharide Biosynthesis Protein SpsA, Chain A"/>
    <property type="match status" value="1"/>
</dbReference>
<dbReference type="InterPro" id="IPR001228">
    <property type="entry name" value="IspD"/>
</dbReference>
<evidence type="ECO:0000256" key="7">
    <source>
        <dbReference type="HAMAP-Rule" id="MF_00108"/>
    </source>
</evidence>
<keyword evidence="6 7" id="KW-0414">Isoprene biosynthesis</keyword>
<evidence type="ECO:0000256" key="4">
    <source>
        <dbReference type="ARBA" id="ARBA00022679"/>
    </source>
</evidence>
<dbReference type="CDD" id="cd02516">
    <property type="entry name" value="CDP-ME_synthetase"/>
    <property type="match status" value="1"/>
</dbReference>
<dbReference type="GO" id="GO:0050518">
    <property type="term" value="F:2-C-methyl-D-erythritol 4-phosphate cytidylyltransferase activity"/>
    <property type="evidence" value="ECO:0007669"/>
    <property type="project" value="UniProtKB-UniRule"/>
</dbReference>
<gene>
    <name evidence="7 8" type="primary">ispD</name>
    <name evidence="8" type="ORF">IMCC3135_23790</name>
</gene>
<dbReference type="InterPro" id="IPR050088">
    <property type="entry name" value="IspD/TarI_cytidylyltransf_bact"/>
</dbReference>
<dbReference type="InterPro" id="IPR018294">
    <property type="entry name" value="ISPD_synthase_CS"/>
</dbReference>
<dbReference type="OrthoDB" id="9806837at2"/>
<comment type="similarity">
    <text evidence="3 7">Belongs to the IspD/TarI cytidylyltransferase family. IspD subfamily.</text>
</comment>
<keyword evidence="9" id="KW-1185">Reference proteome</keyword>
<feature type="site" description="Transition state stabilizer" evidence="7">
    <location>
        <position position="24"/>
    </location>
</feature>
<reference evidence="8 9" key="1">
    <citation type="submission" date="2016-12" db="EMBL/GenBank/DDBJ databases">
        <authorList>
            <person name="Song W.-J."/>
            <person name="Kurnit D.M."/>
        </authorList>
    </citation>
    <scope>NUCLEOTIDE SEQUENCE [LARGE SCALE GENOMIC DNA]</scope>
    <source>
        <strain evidence="8 9">IMCC3135</strain>
    </source>
</reference>
<dbReference type="InterPro" id="IPR034683">
    <property type="entry name" value="IspD/TarI"/>
</dbReference>
<comment type="catalytic activity">
    <reaction evidence="1 7">
        <text>2-C-methyl-D-erythritol 4-phosphate + CTP + H(+) = 4-CDP-2-C-methyl-D-erythritol + diphosphate</text>
        <dbReference type="Rhea" id="RHEA:13429"/>
        <dbReference type="ChEBI" id="CHEBI:15378"/>
        <dbReference type="ChEBI" id="CHEBI:33019"/>
        <dbReference type="ChEBI" id="CHEBI:37563"/>
        <dbReference type="ChEBI" id="CHEBI:57823"/>
        <dbReference type="ChEBI" id="CHEBI:58262"/>
        <dbReference type="EC" id="2.7.7.60"/>
    </reaction>
</comment>
<feature type="site" description="Positions MEP for the nucleophilic attack" evidence="7">
    <location>
        <position position="158"/>
    </location>
</feature>
<dbReference type="Pfam" id="PF01128">
    <property type="entry name" value="IspD"/>
    <property type="match status" value="1"/>
</dbReference>
<dbReference type="Proteomes" id="UP000250079">
    <property type="component" value="Chromosome"/>
</dbReference>
<name>A0A2Z2P2N4_9GAMM</name>
<dbReference type="EC" id="2.7.7.60" evidence="7"/>
<evidence type="ECO:0000256" key="2">
    <source>
        <dbReference type="ARBA" id="ARBA00004787"/>
    </source>
</evidence>
<dbReference type="SUPFAM" id="SSF53448">
    <property type="entry name" value="Nucleotide-diphospho-sugar transferases"/>
    <property type="match status" value="1"/>
</dbReference>
<evidence type="ECO:0000256" key="5">
    <source>
        <dbReference type="ARBA" id="ARBA00022695"/>
    </source>
</evidence>
<proteinExistence type="inferred from homology"/>
<keyword evidence="5 7" id="KW-0548">Nucleotidyltransferase</keyword>
<evidence type="ECO:0000256" key="3">
    <source>
        <dbReference type="ARBA" id="ARBA00009789"/>
    </source>
</evidence>
<dbReference type="FunFam" id="3.90.550.10:FF:000003">
    <property type="entry name" value="2-C-methyl-D-erythritol 4-phosphate cytidylyltransferase"/>
    <property type="match status" value="1"/>
</dbReference>
<dbReference type="EMBL" id="CP018632">
    <property type="protein sequence ID" value="ASJ74827.1"/>
    <property type="molecule type" value="Genomic_DNA"/>
</dbReference>